<organism evidence="2 3">
    <name type="scientific">Pseudoalteromonas piratica</name>
    <dbReference type="NCBI Taxonomy" id="1348114"/>
    <lineage>
        <taxon>Bacteria</taxon>
        <taxon>Pseudomonadati</taxon>
        <taxon>Pseudomonadota</taxon>
        <taxon>Gammaproteobacteria</taxon>
        <taxon>Alteromonadales</taxon>
        <taxon>Pseudoalteromonadaceae</taxon>
        <taxon>Pseudoalteromonas</taxon>
    </lineage>
</organism>
<gene>
    <name evidence="2" type="ORF">OM33_20160</name>
</gene>
<evidence type="ECO:0000313" key="2">
    <source>
        <dbReference type="EMBL" id="AIY67352.1"/>
    </source>
</evidence>
<dbReference type="Pfam" id="PF00583">
    <property type="entry name" value="Acetyltransf_1"/>
    <property type="match status" value="1"/>
</dbReference>
<dbReference type="KEGG" id="pseo:OM33_20160"/>
<feature type="domain" description="N-acetyltransferase" evidence="1">
    <location>
        <begin position="2"/>
        <end position="155"/>
    </location>
</feature>
<dbReference type="STRING" id="1348114.OM33_20160"/>
<dbReference type="OrthoDB" id="8304386at2"/>
<dbReference type="CDD" id="cd04301">
    <property type="entry name" value="NAT_SF"/>
    <property type="match status" value="1"/>
</dbReference>
<keyword evidence="3" id="KW-1185">Reference proteome</keyword>
<sequence>MITIEKLMPQYLEGLKQVALAEAQVQFACSASDFLKECNANVHLYVVVMDSKVVGFFKLDCDYSKTHAFCPSDGVGLRSFVIDQKQQGKGIGQSALQSLISYLKQEYKTYNWLYLTVNCKNALAKKCYQKAGFIEQEQLYLAGPAGPQHIMYYPL</sequence>
<protein>
    <submittedName>
        <fullName evidence="2">Acetyltransferase</fullName>
    </submittedName>
</protein>
<keyword evidence="2" id="KW-0808">Transferase</keyword>
<dbReference type="HOGENOM" id="CLU_111226_3_0_6"/>
<dbReference type="RefSeq" id="WP_040136270.1">
    <property type="nucleotide sequence ID" value="NZ_CP009889.1"/>
</dbReference>
<dbReference type="AlphaFoldDB" id="A0A0A7EMZ9"/>
<dbReference type="InterPro" id="IPR016181">
    <property type="entry name" value="Acyl_CoA_acyltransferase"/>
</dbReference>
<dbReference type="eggNOG" id="COG1670">
    <property type="taxonomic scope" value="Bacteria"/>
</dbReference>
<dbReference type="SUPFAM" id="SSF55729">
    <property type="entry name" value="Acyl-CoA N-acyltransferases (Nat)"/>
    <property type="match status" value="1"/>
</dbReference>
<dbReference type="InterPro" id="IPR000182">
    <property type="entry name" value="GNAT_dom"/>
</dbReference>
<dbReference type="Gene3D" id="3.40.630.30">
    <property type="match status" value="1"/>
</dbReference>
<dbReference type="GO" id="GO:0016747">
    <property type="term" value="F:acyltransferase activity, transferring groups other than amino-acyl groups"/>
    <property type="evidence" value="ECO:0007669"/>
    <property type="project" value="InterPro"/>
</dbReference>
<proteinExistence type="predicted"/>
<dbReference type="Proteomes" id="UP000030341">
    <property type="component" value="Chromosome 2"/>
</dbReference>
<name>A0A0A7EMZ9_9GAMM</name>
<reference evidence="2 3" key="1">
    <citation type="submission" date="2014-11" db="EMBL/GenBank/DDBJ databases">
        <title>Complete Genome Sequence of Pseudoalteromonas sp. Strain OCN003 Isolated from Kaneohe Bay, Oahu, Hawaii.</title>
        <authorList>
            <person name="Beurmann S."/>
            <person name="Videau P."/>
            <person name="Ushijima B."/>
            <person name="Smith A.M."/>
            <person name="Aeby G.S."/>
            <person name="Callahan S.M."/>
            <person name="Belcaid M."/>
        </authorList>
    </citation>
    <scope>NUCLEOTIDE SEQUENCE [LARGE SCALE GENOMIC DNA]</scope>
    <source>
        <strain evidence="2 3">OCN003</strain>
    </source>
</reference>
<dbReference type="PROSITE" id="PS51186">
    <property type="entry name" value="GNAT"/>
    <property type="match status" value="1"/>
</dbReference>
<accession>A0A0A7EMZ9</accession>
<dbReference type="EMBL" id="CP009889">
    <property type="protein sequence ID" value="AIY67352.1"/>
    <property type="molecule type" value="Genomic_DNA"/>
</dbReference>
<evidence type="ECO:0000313" key="3">
    <source>
        <dbReference type="Proteomes" id="UP000030341"/>
    </source>
</evidence>
<evidence type="ECO:0000259" key="1">
    <source>
        <dbReference type="PROSITE" id="PS51186"/>
    </source>
</evidence>